<name>A0ABY4YJX0_9MICO</name>
<proteinExistence type="predicted"/>
<gene>
    <name evidence="2" type="ORF">NF557_02470</name>
</gene>
<evidence type="ECO:0000313" key="2">
    <source>
        <dbReference type="EMBL" id="USQ76815.1"/>
    </source>
</evidence>
<accession>A0ABY4YJX0</accession>
<dbReference type="RefSeq" id="WP_252621518.1">
    <property type="nucleotide sequence ID" value="NZ_CP099490.1"/>
</dbReference>
<sequence>MRVFISSVKSGLEDERRALPGLIRALGHVPIMFEDFGAQLDPSREACLDGVANSDLYLLLLGPHYGYRFPETGQSATHDELVEARRRGIDTVVFRKEGAEPEPAQDAFIGQVGDYARGAFWSDYADVPDLLTKVASTIRRLESAPSPLTYEPLSAPPVVIWKDEWDNPSGGWGHGQEHTYVELHVVPLEGNRWTVRQIHQLPDALIGTLRTFGAVPMALGVEPVATDEHVIITVPERAQPSHRHDAPAQLCGVRVARSGQVSVWTTLPRAQIGAQVSRDILVSIITEQLRLAGSLNVLTGGRFAISVGLGGSMMVSVSPNSATSFGFGNDRPIRITPDESVSDAVFTSGAAEVASVLATRLTSVMGR</sequence>
<dbReference type="Pfam" id="PF13271">
    <property type="entry name" value="DUF4062"/>
    <property type="match status" value="1"/>
</dbReference>
<dbReference type="EMBL" id="CP099490">
    <property type="protein sequence ID" value="USQ76815.1"/>
    <property type="molecule type" value="Genomic_DNA"/>
</dbReference>
<dbReference type="InterPro" id="IPR025139">
    <property type="entry name" value="DUF4062"/>
</dbReference>
<evidence type="ECO:0000313" key="3">
    <source>
        <dbReference type="Proteomes" id="UP001056535"/>
    </source>
</evidence>
<reference evidence="2" key="1">
    <citation type="submission" date="2022-06" db="EMBL/GenBank/DDBJ databases">
        <title>Ornithinimicrobium JY.X270.</title>
        <authorList>
            <person name="Huang Y."/>
        </authorList>
    </citation>
    <scope>NUCLEOTIDE SEQUENCE</scope>
    <source>
        <strain evidence="2">JY.X270</strain>
    </source>
</reference>
<feature type="domain" description="DUF4062" evidence="1">
    <location>
        <begin position="2"/>
        <end position="84"/>
    </location>
</feature>
<keyword evidence="3" id="KW-1185">Reference proteome</keyword>
<organism evidence="2 3">
    <name type="scientific">Ornithinimicrobium cryptoxanthini</name>
    <dbReference type="NCBI Taxonomy" id="2934161"/>
    <lineage>
        <taxon>Bacteria</taxon>
        <taxon>Bacillati</taxon>
        <taxon>Actinomycetota</taxon>
        <taxon>Actinomycetes</taxon>
        <taxon>Micrococcales</taxon>
        <taxon>Ornithinimicrobiaceae</taxon>
        <taxon>Ornithinimicrobium</taxon>
    </lineage>
</organism>
<protein>
    <submittedName>
        <fullName evidence="2">DUF4062 domain-containing protein</fullName>
    </submittedName>
</protein>
<evidence type="ECO:0000259" key="1">
    <source>
        <dbReference type="Pfam" id="PF13271"/>
    </source>
</evidence>
<dbReference type="Proteomes" id="UP001056535">
    <property type="component" value="Chromosome"/>
</dbReference>